<dbReference type="Proteomes" id="UP001147760">
    <property type="component" value="Unassembled WGS sequence"/>
</dbReference>
<proteinExistence type="predicted"/>
<evidence type="ECO:0000256" key="1">
    <source>
        <dbReference type="SAM" id="MobiDB-lite"/>
    </source>
</evidence>
<comment type="caution">
    <text evidence="2">The sequence shown here is derived from an EMBL/GenBank/DDBJ whole genome shotgun (WGS) entry which is preliminary data.</text>
</comment>
<reference evidence="2" key="2">
    <citation type="journal article" date="2023" name="IMA Fungus">
        <title>Comparative genomic study of the Penicillium genus elucidates a diverse pangenome and 15 lateral gene transfer events.</title>
        <authorList>
            <person name="Petersen C."/>
            <person name="Sorensen T."/>
            <person name="Nielsen M.R."/>
            <person name="Sondergaard T.E."/>
            <person name="Sorensen J.L."/>
            <person name="Fitzpatrick D.A."/>
            <person name="Frisvad J.C."/>
            <person name="Nielsen K.L."/>
        </authorList>
    </citation>
    <scope>NUCLEOTIDE SEQUENCE</scope>
    <source>
        <strain evidence="2">IBT 17660</strain>
    </source>
</reference>
<protein>
    <submittedName>
        <fullName evidence="2">Uncharacterized protein</fullName>
    </submittedName>
</protein>
<organism evidence="2 3">
    <name type="scientific">Penicillium desertorum</name>
    <dbReference type="NCBI Taxonomy" id="1303715"/>
    <lineage>
        <taxon>Eukaryota</taxon>
        <taxon>Fungi</taxon>
        <taxon>Dikarya</taxon>
        <taxon>Ascomycota</taxon>
        <taxon>Pezizomycotina</taxon>
        <taxon>Eurotiomycetes</taxon>
        <taxon>Eurotiomycetidae</taxon>
        <taxon>Eurotiales</taxon>
        <taxon>Aspergillaceae</taxon>
        <taxon>Penicillium</taxon>
    </lineage>
</organism>
<dbReference type="AlphaFoldDB" id="A0A9W9X3N1"/>
<gene>
    <name evidence="2" type="ORF">N7530_002518</name>
</gene>
<keyword evidence="3" id="KW-1185">Reference proteome</keyword>
<evidence type="ECO:0000313" key="3">
    <source>
        <dbReference type="Proteomes" id="UP001147760"/>
    </source>
</evidence>
<feature type="region of interest" description="Disordered" evidence="1">
    <location>
        <begin position="43"/>
        <end position="68"/>
    </location>
</feature>
<reference evidence="2" key="1">
    <citation type="submission" date="2022-12" db="EMBL/GenBank/DDBJ databases">
        <authorList>
            <person name="Petersen C."/>
        </authorList>
    </citation>
    <scope>NUCLEOTIDE SEQUENCE</scope>
    <source>
        <strain evidence="2">IBT 17660</strain>
    </source>
</reference>
<accession>A0A9W9X3N1</accession>
<evidence type="ECO:0000313" key="2">
    <source>
        <dbReference type="EMBL" id="KAJ5483272.1"/>
    </source>
</evidence>
<name>A0A9W9X3N1_9EURO</name>
<feature type="compositionally biased region" description="Polar residues" evidence="1">
    <location>
        <begin position="46"/>
        <end position="58"/>
    </location>
</feature>
<sequence length="68" mass="7748">MDKPDAIEEAEWQSKLVSPYTRATKLTLRPGSNARHIDTILIYKPSHTSPPLQPQGQPTHAHPKRRRP</sequence>
<dbReference type="EMBL" id="JAPWDO010000002">
    <property type="protein sequence ID" value="KAJ5483272.1"/>
    <property type="molecule type" value="Genomic_DNA"/>
</dbReference>